<feature type="transmembrane region" description="Helical" evidence="1">
    <location>
        <begin position="79"/>
        <end position="97"/>
    </location>
</feature>
<keyword evidence="1" id="KW-1133">Transmembrane helix</keyword>
<name>A0A9X3YPR4_9GAMM</name>
<dbReference type="AlphaFoldDB" id="A0A9X3YPR4"/>
<keyword evidence="1" id="KW-0812">Transmembrane</keyword>
<keyword evidence="1" id="KW-0472">Membrane</keyword>
<gene>
    <name evidence="2" type="ORF">OD750_018105</name>
</gene>
<keyword evidence="3" id="KW-1185">Reference proteome</keyword>
<dbReference type="Proteomes" id="UP001139971">
    <property type="component" value="Unassembled WGS sequence"/>
</dbReference>
<dbReference type="RefSeq" id="WP_263544023.1">
    <property type="nucleotide sequence ID" value="NZ_JAOVZO020000018.1"/>
</dbReference>
<feature type="transmembrane region" description="Helical" evidence="1">
    <location>
        <begin position="109"/>
        <end position="130"/>
    </location>
</feature>
<feature type="transmembrane region" description="Helical" evidence="1">
    <location>
        <begin position="6"/>
        <end position="30"/>
    </location>
</feature>
<accession>A0A9X3YPR4</accession>
<reference evidence="2" key="1">
    <citation type="submission" date="2023-02" db="EMBL/GenBank/DDBJ databases">
        <title>Tahibacter soli sp. nov. isolated from soil.</title>
        <authorList>
            <person name="Baek J.H."/>
            <person name="Lee J.K."/>
            <person name="Choi D.G."/>
            <person name="Jeon C.O."/>
        </authorList>
    </citation>
    <scope>NUCLEOTIDE SEQUENCE</scope>
    <source>
        <strain evidence="2">BL</strain>
    </source>
</reference>
<organism evidence="2 3">
    <name type="scientific">Tahibacter soli</name>
    <dbReference type="NCBI Taxonomy" id="2983605"/>
    <lineage>
        <taxon>Bacteria</taxon>
        <taxon>Pseudomonadati</taxon>
        <taxon>Pseudomonadota</taxon>
        <taxon>Gammaproteobacteria</taxon>
        <taxon>Lysobacterales</taxon>
        <taxon>Rhodanobacteraceae</taxon>
        <taxon>Tahibacter</taxon>
    </lineage>
</organism>
<evidence type="ECO:0000256" key="1">
    <source>
        <dbReference type="SAM" id="Phobius"/>
    </source>
</evidence>
<evidence type="ECO:0000313" key="3">
    <source>
        <dbReference type="Proteomes" id="UP001139971"/>
    </source>
</evidence>
<feature type="transmembrane region" description="Helical" evidence="1">
    <location>
        <begin position="51"/>
        <end position="73"/>
    </location>
</feature>
<dbReference type="InterPro" id="IPR013879">
    <property type="entry name" value="DUF1761"/>
</dbReference>
<proteinExistence type="predicted"/>
<comment type="caution">
    <text evidence="2">The sequence shown here is derived from an EMBL/GenBank/DDBJ whole genome shotgun (WGS) entry which is preliminary data.</text>
</comment>
<dbReference type="Pfam" id="PF08570">
    <property type="entry name" value="DUF1761"/>
    <property type="match status" value="1"/>
</dbReference>
<protein>
    <submittedName>
        <fullName evidence="2">DUF1761 domain-containing protein</fullName>
    </submittedName>
</protein>
<sequence>MANINLLAVIVAAASSFLLGGLWYSAALFGNAWNRENGSGPKGEGRHPARVFGVSFLFALIAALAFAHLFGPAASLADAALRGFTVGLGVVAASFGINYQFAGRSVRLWLIDGGYHTVQFVLYGIIIGLWR</sequence>
<dbReference type="EMBL" id="JAOVZO020000018">
    <property type="protein sequence ID" value="MDC8014461.1"/>
    <property type="molecule type" value="Genomic_DNA"/>
</dbReference>
<evidence type="ECO:0000313" key="2">
    <source>
        <dbReference type="EMBL" id="MDC8014461.1"/>
    </source>
</evidence>